<organism evidence="1 2">
    <name type="scientific">Candidatus Ruthenibacterium avium</name>
    <dbReference type="NCBI Taxonomy" id="2838751"/>
    <lineage>
        <taxon>Bacteria</taxon>
        <taxon>Bacillati</taxon>
        <taxon>Bacillota</taxon>
        <taxon>Clostridia</taxon>
        <taxon>Eubacteriales</taxon>
        <taxon>Oscillospiraceae</taxon>
        <taxon>Ruthenibacterium</taxon>
    </lineage>
</organism>
<dbReference type="Gene3D" id="3.40.50.360">
    <property type="match status" value="1"/>
</dbReference>
<dbReference type="SUPFAM" id="SSF52218">
    <property type="entry name" value="Flavoproteins"/>
    <property type="match status" value="1"/>
</dbReference>
<dbReference type="Proteomes" id="UP000824209">
    <property type="component" value="Unassembled WGS sequence"/>
</dbReference>
<dbReference type="EMBL" id="DWYA01000054">
    <property type="protein sequence ID" value="HJB39917.1"/>
    <property type="molecule type" value="Genomic_DNA"/>
</dbReference>
<gene>
    <name evidence="1" type="ORF">H9943_05915</name>
</gene>
<protein>
    <submittedName>
        <fullName evidence="1">Flavodoxin family protein</fullName>
    </submittedName>
</protein>
<evidence type="ECO:0000313" key="1">
    <source>
        <dbReference type="EMBL" id="HJB39917.1"/>
    </source>
</evidence>
<dbReference type="AlphaFoldDB" id="A0A9D2S0X6"/>
<accession>A0A9D2S0X6</accession>
<reference evidence="1" key="1">
    <citation type="journal article" date="2021" name="PeerJ">
        <title>Extensive microbial diversity within the chicken gut microbiome revealed by metagenomics and culture.</title>
        <authorList>
            <person name="Gilroy R."/>
            <person name="Ravi A."/>
            <person name="Getino M."/>
            <person name="Pursley I."/>
            <person name="Horton D.L."/>
            <person name="Alikhan N.F."/>
            <person name="Baker D."/>
            <person name="Gharbi K."/>
            <person name="Hall N."/>
            <person name="Watson M."/>
            <person name="Adriaenssens E.M."/>
            <person name="Foster-Nyarko E."/>
            <person name="Jarju S."/>
            <person name="Secka A."/>
            <person name="Antonio M."/>
            <person name="Oren A."/>
            <person name="Chaudhuri R.R."/>
            <person name="La Ragione R."/>
            <person name="Hildebrand F."/>
            <person name="Pallen M.J."/>
        </authorList>
    </citation>
    <scope>NUCLEOTIDE SEQUENCE</scope>
    <source>
        <strain evidence="1">ChiBcec8-14828</strain>
    </source>
</reference>
<reference evidence="1" key="2">
    <citation type="submission" date="2021-04" db="EMBL/GenBank/DDBJ databases">
        <authorList>
            <person name="Gilroy R."/>
        </authorList>
    </citation>
    <scope>NUCLEOTIDE SEQUENCE</scope>
    <source>
        <strain evidence="1">ChiBcec8-14828</strain>
    </source>
</reference>
<proteinExistence type="predicted"/>
<evidence type="ECO:0000313" key="2">
    <source>
        <dbReference type="Proteomes" id="UP000824209"/>
    </source>
</evidence>
<name>A0A9D2S0X6_9FIRM</name>
<dbReference type="InterPro" id="IPR029039">
    <property type="entry name" value="Flavoprotein-like_sf"/>
</dbReference>
<comment type="caution">
    <text evidence="1">The sequence shown here is derived from an EMBL/GenBank/DDBJ whole genome shotgun (WGS) entry which is preliminary data.</text>
</comment>
<sequence length="162" mass="18785">MKARRLMIQDFDSTLDDGDFFYAGPKTVRCKGCFECWLKMPGKCCMADRSEMIGSRIAVTERVIIISKSIYGGFAAPVKRVLDRSIPGVLPFFRWIHGRMHHVPRYESQPNMEIYFYGTENMTEKEIQLAEKAAKAMAINFNARSVKVKFFNTLQELKEHFR</sequence>